<dbReference type="GO" id="GO:0019646">
    <property type="term" value="P:aerobic electron transport chain"/>
    <property type="evidence" value="ECO:0007669"/>
    <property type="project" value="TreeGrafter"/>
</dbReference>
<comment type="cofactor">
    <cofactor evidence="1">
        <name>FAD</name>
        <dbReference type="ChEBI" id="CHEBI:57692"/>
    </cofactor>
</comment>
<dbReference type="Gene3D" id="3.50.50.100">
    <property type="match status" value="1"/>
</dbReference>
<dbReference type="InterPro" id="IPR051169">
    <property type="entry name" value="NADH-Q_oxidoreductase"/>
</dbReference>
<keyword evidence="9" id="KW-1185">Reference proteome</keyword>
<organism evidence="7 8">
    <name type="scientific">Desulfobacter hydrogenophilus</name>
    <dbReference type="NCBI Taxonomy" id="2291"/>
    <lineage>
        <taxon>Bacteria</taxon>
        <taxon>Pseudomonadati</taxon>
        <taxon>Thermodesulfobacteriota</taxon>
        <taxon>Desulfobacteria</taxon>
        <taxon>Desulfobacterales</taxon>
        <taxon>Desulfobacteraceae</taxon>
        <taxon>Desulfobacter</taxon>
    </lineage>
</organism>
<name>A0A328FGM1_9BACT</name>
<dbReference type="PANTHER" id="PTHR42913:SF9">
    <property type="entry name" value="SLR1591 PROTEIN"/>
    <property type="match status" value="1"/>
</dbReference>
<protein>
    <submittedName>
        <fullName evidence="7">Pyridine nucleotide-disulfide oxidoreductase</fullName>
    </submittedName>
</protein>
<evidence type="ECO:0000256" key="2">
    <source>
        <dbReference type="ARBA" id="ARBA00022630"/>
    </source>
</evidence>
<reference evidence="6 9" key="2">
    <citation type="submission" date="2019-02" db="EMBL/GenBank/DDBJ databases">
        <title>Complete genome sequence of Desulfobacter hydrogenophilus AcRS1.</title>
        <authorList>
            <person name="Marietou A."/>
            <person name="Lund M.B."/>
            <person name="Marshall I.P.G."/>
            <person name="Schreiber L."/>
            <person name="Jorgensen B."/>
        </authorList>
    </citation>
    <scope>NUCLEOTIDE SEQUENCE [LARGE SCALE GENOMIC DNA]</scope>
    <source>
        <strain evidence="6 9">AcRS1</strain>
    </source>
</reference>
<dbReference type="InterPro" id="IPR036188">
    <property type="entry name" value="FAD/NAD-bd_sf"/>
</dbReference>
<keyword evidence="4" id="KW-0560">Oxidoreductase</keyword>
<feature type="domain" description="FAD/NAD(P)-binding" evidence="5">
    <location>
        <begin position="4"/>
        <end position="283"/>
    </location>
</feature>
<dbReference type="PANTHER" id="PTHR42913">
    <property type="entry name" value="APOPTOSIS-INDUCING FACTOR 1"/>
    <property type="match status" value="1"/>
</dbReference>
<evidence type="ECO:0000313" key="7">
    <source>
        <dbReference type="EMBL" id="RAM02115.1"/>
    </source>
</evidence>
<gene>
    <name evidence="7" type="ORF">DO021_10055</name>
    <name evidence="6" type="ORF">EYB58_13700</name>
</gene>
<dbReference type="GO" id="GO:0003955">
    <property type="term" value="F:NAD(P)H dehydrogenase (quinone) activity"/>
    <property type="evidence" value="ECO:0007669"/>
    <property type="project" value="TreeGrafter"/>
</dbReference>
<keyword evidence="3" id="KW-0274">FAD</keyword>
<dbReference type="Proteomes" id="UP000248798">
    <property type="component" value="Unassembled WGS sequence"/>
</dbReference>
<sequence>MKKNLVLIGGGHAHMTALENIAGFVEKGYTVSVIGPSFHHYYSGMGPGMLGGTYTPSDIRFATRDVVCKQGGLFVKDYATRIDPAAKTVHTAGGNSLAYDVLSVNAGSYVSMQDVPENAENIYPVKPIEKLMEAAEKLKLLFERKKAVVTIVGGGPSSAEVAGNIWQLANRTKQNMPQINILAGNRFMARFPERIRGRVTRILGKRGIRIFENGYVKKVTTESILMNSGELRSTDFTFLASGVKPSKLFETSGLPVGPDNGLLVNRYLQSVKYLDIFGGGDCIYFEDQPLDKVGVYAVRQNPVLLNNLLARLEGNPLQMFDPGPEYLLIFNLGGNQGVLKKRGLVFSGQPAFWIKNYIDKKFMKKFQAIEKIL</sequence>
<evidence type="ECO:0000256" key="1">
    <source>
        <dbReference type="ARBA" id="ARBA00001974"/>
    </source>
</evidence>
<dbReference type="OrthoDB" id="9767928at2"/>
<dbReference type="AlphaFoldDB" id="A0A328FGM1"/>
<dbReference type="EMBL" id="QLNI01000018">
    <property type="protein sequence ID" value="RAM02115.1"/>
    <property type="molecule type" value="Genomic_DNA"/>
</dbReference>
<evidence type="ECO:0000313" key="6">
    <source>
        <dbReference type="EMBL" id="QBH13886.1"/>
    </source>
</evidence>
<evidence type="ECO:0000256" key="3">
    <source>
        <dbReference type="ARBA" id="ARBA00022827"/>
    </source>
</evidence>
<evidence type="ECO:0000313" key="8">
    <source>
        <dbReference type="Proteomes" id="UP000248798"/>
    </source>
</evidence>
<dbReference type="RefSeq" id="WP_111956254.1">
    <property type="nucleotide sequence ID" value="NZ_CP036313.1"/>
</dbReference>
<proteinExistence type="predicted"/>
<keyword evidence="2" id="KW-0285">Flavoprotein</keyword>
<accession>A0A328FGM1</accession>
<dbReference type="SUPFAM" id="SSF51905">
    <property type="entry name" value="FAD/NAD(P)-binding domain"/>
    <property type="match status" value="2"/>
</dbReference>
<dbReference type="InterPro" id="IPR023753">
    <property type="entry name" value="FAD/NAD-binding_dom"/>
</dbReference>
<evidence type="ECO:0000313" key="9">
    <source>
        <dbReference type="Proteomes" id="UP000293902"/>
    </source>
</evidence>
<evidence type="ECO:0000259" key="5">
    <source>
        <dbReference type="Pfam" id="PF07992"/>
    </source>
</evidence>
<evidence type="ECO:0000256" key="4">
    <source>
        <dbReference type="ARBA" id="ARBA00023002"/>
    </source>
</evidence>
<reference evidence="7 8" key="1">
    <citation type="submission" date="2018-06" db="EMBL/GenBank/DDBJ databases">
        <title>Complete Genome Sequence of Desulfobacter hydrogenophilus (DSM3380).</title>
        <authorList>
            <person name="Marietou A."/>
            <person name="Schreiber L."/>
            <person name="Marshall I."/>
            <person name="Jorgensen B."/>
        </authorList>
    </citation>
    <scope>NUCLEOTIDE SEQUENCE [LARGE SCALE GENOMIC DNA]</scope>
    <source>
        <strain evidence="7 8">DSM 3380</strain>
    </source>
</reference>
<dbReference type="EMBL" id="CP036313">
    <property type="protein sequence ID" value="QBH13886.1"/>
    <property type="molecule type" value="Genomic_DNA"/>
</dbReference>
<dbReference type="Pfam" id="PF07992">
    <property type="entry name" value="Pyr_redox_2"/>
    <property type="match status" value="1"/>
</dbReference>
<dbReference type="Proteomes" id="UP000293902">
    <property type="component" value="Chromosome"/>
</dbReference>